<keyword evidence="7" id="KW-0446">Lipid-binding</keyword>
<feature type="compositionally biased region" description="Low complexity" evidence="10">
    <location>
        <begin position="369"/>
        <end position="383"/>
    </location>
</feature>
<organism evidence="13 14">
    <name type="scientific">Polysphondylium violaceum</name>
    <dbReference type="NCBI Taxonomy" id="133409"/>
    <lineage>
        <taxon>Eukaryota</taxon>
        <taxon>Amoebozoa</taxon>
        <taxon>Evosea</taxon>
        <taxon>Eumycetozoa</taxon>
        <taxon>Dictyostelia</taxon>
        <taxon>Dictyosteliales</taxon>
        <taxon>Dictyosteliaceae</taxon>
        <taxon>Polysphondylium</taxon>
    </lineage>
</organism>
<dbReference type="AlphaFoldDB" id="A0A8J4Q1U0"/>
<dbReference type="SMART" id="SM00516">
    <property type="entry name" value="SEC14"/>
    <property type="match status" value="1"/>
</dbReference>
<dbReference type="Gene3D" id="3.40.525.10">
    <property type="entry name" value="CRAL-TRIO lipid binding domain"/>
    <property type="match status" value="1"/>
</dbReference>
<dbReference type="GO" id="GO:0016020">
    <property type="term" value="C:membrane"/>
    <property type="evidence" value="ECO:0007669"/>
    <property type="project" value="UniProtKB-SubCell"/>
</dbReference>
<reference evidence="13" key="1">
    <citation type="submission" date="2020-01" db="EMBL/GenBank/DDBJ databases">
        <title>Development of genomics and gene disruption for Polysphondylium violaceum indicates a role for the polyketide synthase stlB in stalk morphogenesis.</title>
        <authorList>
            <person name="Narita B."/>
            <person name="Kawabe Y."/>
            <person name="Kin K."/>
            <person name="Saito T."/>
            <person name="Gibbs R."/>
            <person name="Kuspa A."/>
            <person name="Muzny D."/>
            <person name="Queller D."/>
            <person name="Richards S."/>
            <person name="Strassman J."/>
            <person name="Sucgang R."/>
            <person name="Worley K."/>
            <person name="Schaap P."/>
        </authorList>
    </citation>
    <scope>NUCLEOTIDE SEQUENCE</scope>
    <source>
        <strain evidence="13">QSvi11</strain>
    </source>
</reference>
<keyword evidence="4" id="KW-0813">Transport</keyword>
<comment type="subcellular location">
    <subcellularLocation>
        <location evidence="2">Cytoplasm</location>
    </subcellularLocation>
    <subcellularLocation>
        <location evidence="1">Membrane</location>
    </subcellularLocation>
</comment>
<dbReference type="Gene3D" id="2.60.120.680">
    <property type="entry name" value="GOLD domain"/>
    <property type="match status" value="1"/>
</dbReference>
<keyword evidence="8" id="KW-0472">Membrane</keyword>
<evidence type="ECO:0000313" key="14">
    <source>
        <dbReference type="Proteomes" id="UP000695562"/>
    </source>
</evidence>
<evidence type="ECO:0000256" key="9">
    <source>
        <dbReference type="ARBA" id="ARBA00023306"/>
    </source>
</evidence>
<feature type="domain" description="CRAL-TRIO" evidence="11">
    <location>
        <begin position="104"/>
        <end position="262"/>
    </location>
</feature>
<dbReference type="Gene3D" id="1.10.8.20">
    <property type="entry name" value="N-terminal domain of phosphatidylinositol transfer protein sec14p"/>
    <property type="match status" value="1"/>
</dbReference>
<dbReference type="SUPFAM" id="SSF52087">
    <property type="entry name" value="CRAL/TRIO domain"/>
    <property type="match status" value="1"/>
</dbReference>
<evidence type="ECO:0000256" key="4">
    <source>
        <dbReference type="ARBA" id="ARBA00022448"/>
    </source>
</evidence>
<dbReference type="OrthoDB" id="75724at2759"/>
<evidence type="ECO:0000256" key="1">
    <source>
        <dbReference type="ARBA" id="ARBA00004370"/>
    </source>
</evidence>
<dbReference type="InterPro" id="IPR001251">
    <property type="entry name" value="CRAL-TRIO_dom"/>
</dbReference>
<dbReference type="InterPro" id="IPR036273">
    <property type="entry name" value="CRAL/TRIO_N_dom_sf"/>
</dbReference>
<keyword evidence="14" id="KW-1185">Reference proteome</keyword>
<dbReference type="InterPro" id="IPR036598">
    <property type="entry name" value="GOLD_dom_sf"/>
</dbReference>
<comment type="caution">
    <text evidence="13">The sequence shown here is derived from an EMBL/GenBank/DDBJ whole genome shotgun (WGS) entry which is preliminary data.</text>
</comment>
<evidence type="ECO:0000256" key="8">
    <source>
        <dbReference type="ARBA" id="ARBA00023136"/>
    </source>
</evidence>
<comment type="similarity">
    <text evidence="3">Belongs to the patellin family.</text>
</comment>
<dbReference type="SMART" id="SM01100">
    <property type="entry name" value="CRAL_TRIO_N"/>
    <property type="match status" value="1"/>
</dbReference>
<dbReference type="InterPro" id="IPR044834">
    <property type="entry name" value="PATL"/>
</dbReference>
<feature type="region of interest" description="Disordered" evidence="10">
    <location>
        <begin position="369"/>
        <end position="407"/>
    </location>
</feature>
<dbReference type="InterPro" id="IPR036865">
    <property type="entry name" value="CRAL-TRIO_dom_sf"/>
</dbReference>
<dbReference type="Pfam" id="PF03765">
    <property type="entry name" value="CRAL_TRIO_N"/>
    <property type="match status" value="1"/>
</dbReference>
<dbReference type="Pfam" id="PF00650">
    <property type="entry name" value="CRAL_TRIO"/>
    <property type="match status" value="1"/>
</dbReference>
<evidence type="ECO:0000259" key="11">
    <source>
        <dbReference type="PROSITE" id="PS50191"/>
    </source>
</evidence>
<sequence>MSGYIQDLSENQSKSLATFKQQFDENIGKVKSELDSQSTLKIYGVDLESDSSQRDIIFLKFLRARDFKSDQSYQMLVDSLKWRKEFNTDNILNETFPDCYKTIGGIHKTDKDGRPVMVNYYNNIDVNTVFGNGVAEFLRFKVQQMEMAIQQLQATNWQVEDLVVIHDYKDVSMFRMDPRVKQASSQTIQTLQNNYPEFLFRKFFINVPYIFQALYSLFTVFSSERTKSKFNVLASEYRKSLLNYIAIENLPHELGGFQNNNDADFNSITTIELKPKSTHDIELGFLDTDKTVEWEFIVLDGGNDVNSQILLNNTKQCLSIKSKESNTAGSFQIEEDGKYSFMFDNSQLNQTKTIAYRILSKSKSIHLHTNNTSTTTTTTTTTNIDDKPTTPQQEEEEQKQEQDKVEN</sequence>
<evidence type="ECO:0000256" key="10">
    <source>
        <dbReference type="SAM" id="MobiDB-lite"/>
    </source>
</evidence>
<evidence type="ECO:0000256" key="5">
    <source>
        <dbReference type="ARBA" id="ARBA00022490"/>
    </source>
</evidence>
<proteinExistence type="inferred from homology"/>
<accession>A0A8J4Q1U0</accession>
<evidence type="ECO:0000313" key="13">
    <source>
        <dbReference type="EMBL" id="KAF2078261.1"/>
    </source>
</evidence>
<dbReference type="GO" id="GO:0005737">
    <property type="term" value="C:cytoplasm"/>
    <property type="evidence" value="ECO:0007669"/>
    <property type="project" value="UniProtKB-SubCell"/>
</dbReference>
<evidence type="ECO:0000256" key="7">
    <source>
        <dbReference type="ARBA" id="ARBA00023121"/>
    </source>
</evidence>
<keyword evidence="6" id="KW-0132">Cell division</keyword>
<gene>
    <name evidence="13" type="ORF">CYY_000451</name>
</gene>
<dbReference type="EMBL" id="AJWJ01000008">
    <property type="protein sequence ID" value="KAF2078261.1"/>
    <property type="molecule type" value="Genomic_DNA"/>
</dbReference>
<dbReference type="CDD" id="cd00170">
    <property type="entry name" value="SEC14"/>
    <property type="match status" value="1"/>
</dbReference>
<dbReference type="GO" id="GO:0008289">
    <property type="term" value="F:lipid binding"/>
    <property type="evidence" value="ECO:0007669"/>
    <property type="project" value="UniProtKB-KW"/>
</dbReference>
<dbReference type="PANTHER" id="PTHR45932:SF17">
    <property type="entry name" value="CELLULAR RETINALDEHYDE-BINDING_TRIPLE FUNCTION DOMAIN-CONTAINING PROTEIN"/>
    <property type="match status" value="1"/>
</dbReference>
<keyword evidence="9" id="KW-0131">Cell cycle</keyword>
<dbReference type="InterPro" id="IPR009038">
    <property type="entry name" value="GOLD_dom"/>
</dbReference>
<evidence type="ECO:0000256" key="3">
    <source>
        <dbReference type="ARBA" id="ARBA00007155"/>
    </source>
</evidence>
<evidence type="ECO:0000259" key="12">
    <source>
        <dbReference type="PROSITE" id="PS50866"/>
    </source>
</evidence>
<name>A0A8J4Q1U0_9MYCE</name>
<feature type="domain" description="GOLD" evidence="12">
    <location>
        <begin position="238"/>
        <end position="360"/>
    </location>
</feature>
<keyword evidence="5" id="KW-0963">Cytoplasm</keyword>
<dbReference type="PROSITE" id="PS50191">
    <property type="entry name" value="CRAL_TRIO"/>
    <property type="match status" value="1"/>
</dbReference>
<evidence type="ECO:0008006" key="15">
    <source>
        <dbReference type="Google" id="ProtNLM"/>
    </source>
</evidence>
<dbReference type="SUPFAM" id="SSF101576">
    <property type="entry name" value="Supernatant protein factor (SPF), C-terminal domain"/>
    <property type="match status" value="1"/>
</dbReference>
<dbReference type="GO" id="GO:0051301">
    <property type="term" value="P:cell division"/>
    <property type="evidence" value="ECO:0007669"/>
    <property type="project" value="UniProtKB-KW"/>
</dbReference>
<protein>
    <recommendedName>
        <fullName evidence="15">Cellular retinaldehyde-binding/triple function domain-containing protein</fullName>
    </recommendedName>
</protein>
<dbReference type="PANTHER" id="PTHR45932">
    <property type="entry name" value="PATELLIN-1"/>
    <property type="match status" value="1"/>
</dbReference>
<dbReference type="SUPFAM" id="SSF46938">
    <property type="entry name" value="CRAL/TRIO N-terminal domain"/>
    <property type="match status" value="1"/>
</dbReference>
<evidence type="ECO:0000256" key="2">
    <source>
        <dbReference type="ARBA" id="ARBA00004496"/>
    </source>
</evidence>
<dbReference type="Proteomes" id="UP000695562">
    <property type="component" value="Unassembled WGS sequence"/>
</dbReference>
<evidence type="ECO:0000256" key="6">
    <source>
        <dbReference type="ARBA" id="ARBA00022618"/>
    </source>
</evidence>
<dbReference type="InterPro" id="IPR011074">
    <property type="entry name" value="CRAL/TRIO_N_dom"/>
</dbReference>
<dbReference type="PROSITE" id="PS50866">
    <property type="entry name" value="GOLD"/>
    <property type="match status" value="1"/>
</dbReference>